<sequence>MVLPDKYKILRNFNSYSNWEDKYLYIISLGSNLSSSLSDILHKPEYIISGCQSQVWIRMELQSDGTIFFQGDSDASIVKGLIAIVFSLYQGMNAKEILEFDVFHWLKKFNLTNYLTPSRRQGIESIIKNIRLNAESLAYNRVKTL</sequence>
<dbReference type="SUPFAM" id="SSF82649">
    <property type="entry name" value="SufE/NifU"/>
    <property type="match status" value="1"/>
</dbReference>
<dbReference type="STRING" id="476281.ICMP_443"/>
<dbReference type="NCBIfam" id="NF006792">
    <property type="entry name" value="PRK09296.1"/>
    <property type="match status" value="1"/>
</dbReference>
<dbReference type="OrthoDB" id="9799320at2"/>
<dbReference type="EMBL" id="AP010872">
    <property type="protein sequence ID" value="BAH83295.1"/>
    <property type="molecule type" value="Genomic_DNA"/>
</dbReference>
<dbReference type="AlphaFoldDB" id="C5WD89"/>
<dbReference type="RefSeq" id="WP_041069489.1">
    <property type="nucleotide sequence ID" value="NZ_AP010872.1"/>
</dbReference>
<evidence type="ECO:0000313" key="3">
    <source>
        <dbReference type="Proteomes" id="UP000061704"/>
    </source>
</evidence>
<reference evidence="2 3" key="1">
    <citation type="journal article" date="2011" name="Genome Biol. Evol.">
        <title>Reductive evolution of bacterial genome in insect gut environment.</title>
        <authorList>
            <person name="Nikoh N."/>
            <person name="Hosokawa T."/>
            <person name="Ohshima K."/>
            <person name="Hattori M."/>
            <person name="Fukatsu T."/>
        </authorList>
    </citation>
    <scope>NUCLEOTIDE SEQUENCE [LARGE SCALE GENOMIC DNA]</scope>
    <source>
        <strain evidence="2 3">Mpkobe</strain>
    </source>
</reference>
<feature type="domain" description="Fe-S metabolism associated" evidence="1">
    <location>
        <begin position="11"/>
        <end position="131"/>
    </location>
</feature>
<accession>C5WD89</accession>
<proteinExistence type="predicted"/>
<organism evidence="2 3">
    <name type="scientific">Candidatus Ishikawaella capsulata Mpkobe</name>
    <dbReference type="NCBI Taxonomy" id="476281"/>
    <lineage>
        <taxon>Bacteria</taxon>
        <taxon>Pseudomonadati</taxon>
        <taxon>Pseudomonadota</taxon>
        <taxon>Gammaproteobacteria</taxon>
        <taxon>Enterobacterales</taxon>
        <taxon>Enterobacteriaceae</taxon>
        <taxon>Candidatus Ishikawella</taxon>
    </lineage>
</organism>
<dbReference type="HOGENOM" id="CLU_124502_1_1_6"/>
<dbReference type="Proteomes" id="UP000061704">
    <property type="component" value="Chromosome"/>
</dbReference>
<dbReference type="KEGG" id="icp:ICMP_443"/>
<protein>
    <submittedName>
        <fullName evidence="2">Cysteine desufuration protein SufE</fullName>
    </submittedName>
</protein>
<dbReference type="Pfam" id="PF02657">
    <property type="entry name" value="SufE"/>
    <property type="match status" value="1"/>
</dbReference>
<gene>
    <name evidence="2" type="primary">sufE</name>
    <name evidence="2" type="ORF">ICMP_443</name>
</gene>
<keyword evidence="3" id="KW-1185">Reference proteome</keyword>
<evidence type="ECO:0000313" key="2">
    <source>
        <dbReference type="EMBL" id="BAH83295.1"/>
    </source>
</evidence>
<dbReference type="PANTHER" id="PTHR43597:SF3">
    <property type="entry name" value="CYSTEINE DESULFURATION PROTEIN SUFE"/>
    <property type="match status" value="1"/>
</dbReference>
<evidence type="ECO:0000259" key="1">
    <source>
        <dbReference type="Pfam" id="PF02657"/>
    </source>
</evidence>
<dbReference type="InterPro" id="IPR003808">
    <property type="entry name" value="Fe-S_metab-assoc_dom"/>
</dbReference>
<dbReference type="PANTHER" id="PTHR43597">
    <property type="entry name" value="SULFUR ACCEPTOR PROTEIN CSDE"/>
    <property type="match status" value="1"/>
</dbReference>
<dbReference type="Gene3D" id="3.90.1010.10">
    <property type="match status" value="1"/>
</dbReference>
<name>C5WD89_9ENTR</name>